<comment type="caution">
    <text evidence="2">The sequence shown here is derived from an EMBL/GenBank/DDBJ whole genome shotgun (WGS) entry which is preliminary data.</text>
</comment>
<dbReference type="Proteomes" id="UP000256708">
    <property type="component" value="Unassembled WGS sequence"/>
</dbReference>
<dbReference type="EMBL" id="QRGR01000002">
    <property type="protein sequence ID" value="RDV16872.1"/>
    <property type="molecule type" value="Genomic_DNA"/>
</dbReference>
<dbReference type="AlphaFoldDB" id="A0A3D8LIX4"/>
<evidence type="ECO:0000313" key="2">
    <source>
        <dbReference type="EMBL" id="RDV16872.1"/>
    </source>
</evidence>
<accession>A0A3D8LIX4</accession>
<dbReference type="RefSeq" id="WP_115563813.1">
    <property type="nucleotide sequence ID" value="NZ_QRGR01000002.1"/>
</dbReference>
<keyword evidence="3" id="KW-1185">Reference proteome</keyword>
<evidence type="ECO:0000313" key="3">
    <source>
        <dbReference type="Proteomes" id="UP000256708"/>
    </source>
</evidence>
<proteinExistence type="predicted"/>
<feature type="coiled-coil region" evidence="1">
    <location>
        <begin position="308"/>
        <end position="366"/>
    </location>
</feature>
<reference evidence="3" key="1">
    <citation type="submission" date="2018-08" db="EMBL/GenBank/DDBJ databases">
        <authorList>
            <person name="Liu Z.-W."/>
            <person name="Du Z.-J."/>
        </authorList>
    </citation>
    <scope>NUCLEOTIDE SEQUENCE [LARGE SCALE GENOMIC DNA]</scope>
    <source>
        <strain evidence="3">H4X</strain>
    </source>
</reference>
<name>A0A3D8LIX4_9BACT</name>
<protein>
    <submittedName>
        <fullName evidence="2">Uncharacterized protein</fullName>
    </submittedName>
</protein>
<organism evidence="2 3">
    <name type="scientific">Pontibacter diazotrophicus</name>
    <dbReference type="NCBI Taxonomy" id="1400979"/>
    <lineage>
        <taxon>Bacteria</taxon>
        <taxon>Pseudomonadati</taxon>
        <taxon>Bacteroidota</taxon>
        <taxon>Cytophagia</taxon>
        <taxon>Cytophagales</taxon>
        <taxon>Hymenobacteraceae</taxon>
        <taxon>Pontibacter</taxon>
    </lineage>
</organism>
<keyword evidence="1" id="KW-0175">Coiled coil</keyword>
<sequence>MNNAIEYYLPERVFKLTVKFLVKQELTYNENYEVIKIKLKDCYIQDDLLLEPLLHPVYTHKYIFDYSKYRSFWYQLSFEAQFDEEGAGILQSINIESTPVVKEIISGVVDVASSLIKLGTGTFLTAPPAEAELIKVETIERTLTETYLIKIGDMESEEGGYSLTLPKPVIGDSIFQVPTIEVFIKPNQVFEKEQNTANVITSKEGIFYREPVLSNIKVKVLNNGSIKEQNVIDEYSFFPQFGKIMPLKLTAGNILNKAGSKVSFSKTTGGIEKFSLTTESTIKETLDSSHTSVNAINTLVGELQNIKKEKAAKTIEKNKAEIIEKEAKVKAEDDKELESLKREKEILDRQKEIIKIKHEIAKLKQEAASNFNQ</sequence>
<dbReference type="OrthoDB" id="9823799at2"/>
<evidence type="ECO:0000256" key="1">
    <source>
        <dbReference type="SAM" id="Coils"/>
    </source>
</evidence>
<gene>
    <name evidence="2" type="ORF">DXT99_01800</name>
</gene>